<gene>
    <name evidence="1" type="ORF">CUMW_263900</name>
</gene>
<dbReference type="EMBL" id="BDQV01000876">
    <property type="protein sequence ID" value="GAY68407.1"/>
    <property type="molecule type" value="Genomic_DNA"/>
</dbReference>
<dbReference type="Proteomes" id="UP000236630">
    <property type="component" value="Unassembled WGS sequence"/>
</dbReference>
<reference evidence="1 2" key="1">
    <citation type="journal article" date="2017" name="Front. Genet.">
        <title>Draft sequencing of the heterozygous diploid genome of Satsuma (Citrus unshiu Marc.) using a hybrid assembly approach.</title>
        <authorList>
            <person name="Shimizu T."/>
            <person name="Tanizawa Y."/>
            <person name="Mochizuki T."/>
            <person name="Nagasaki H."/>
            <person name="Yoshioka T."/>
            <person name="Toyoda A."/>
            <person name="Fujiyama A."/>
            <person name="Kaminuma E."/>
            <person name="Nakamura Y."/>
        </authorList>
    </citation>
    <scope>NUCLEOTIDE SEQUENCE [LARGE SCALE GENOMIC DNA]</scope>
    <source>
        <strain evidence="2">cv. Miyagawa wase</strain>
    </source>
</reference>
<comment type="caution">
    <text evidence="1">The sequence shown here is derived from an EMBL/GenBank/DDBJ whole genome shotgun (WGS) entry which is preliminary data.</text>
</comment>
<sequence length="96" mass="10960">MESKNGFRDINLGGESPLFIDTLSKSWPSDQKHFGRLGLRHVISQQILIPHQSMPHHWSMPRHRSVYVNSVVNSNVDSTVHVFDCPEFKSDVCFAV</sequence>
<dbReference type="AlphaFoldDB" id="A0A2H5QUV7"/>
<organism evidence="1 2">
    <name type="scientific">Citrus unshiu</name>
    <name type="common">Satsuma mandarin</name>
    <name type="synonym">Citrus nobilis var. unshiu</name>
    <dbReference type="NCBI Taxonomy" id="55188"/>
    <lineage>
        <taxon>Eukaryota</taxon>
        <taxon>Viridiplantae</taxon>
        <taxon>Streptophyta</taxon>
        <taxon>Embryophyta</taxon>
        <taxon>Tracheophyta</taxon>
        <taxon>Spermatophyta</taxon>
        <taxon>Magnoliopsida</taxon>
        <taxon>eudicotyledons</taxon>
        <taxon>Gunneridae</taxon>
        <taxon>Pentapetalae</taxon>
        <taxon>rosids</taxon>
        <taxon>malvids</taxon>
        <taxon>Sapindales</taxon>
        <taxon>Rutaceae</taxon>
        <taxon>Aurantioideae</taxon>
        <taxon>Citrus</taxon>
    </lineage>
</organism>
<accession>A0A2H5QUV7</accession>
<keyword evidence="2" id="KW-1185">Reference proteome</keyword>
<evidence type="ECO:0000313" key="2">
    <source>
        <dbReference type="Proteomes" id="UP000236630"/>
    </source>
</evidence>
<evidence type="ECO:0000313" key="1">
    <source>
        <dbReference type="EMBL" id="GAY68407.1"/>
    </source>
</evidence>
<name>A0A2H5QUV7_CITUN</name>
<proteinExistence type="predicted"/>
<protein>
    <submittedName>
        <fullName evidence="1">Uncharacterized protein</fullName>
    </submittedName>
</protein>